<evidence type="ECO:0000313" key="2">
    <source>
        <dbReference type="Proteomes" id="UP001190700"/>
    </source>
</evidence>
<reference evidence="1 2" key="1">
    <citation type="journal article" date="2015" name="Genome Biol. Evol.">
        <title>Comparative Genomics of a Bacterivorous Green Alga Reveals Evolutionary Causalities and Consequences of Phago-Mixotrophic Mode of Nutrition.</title>
        <authorList>
            <person name="Burns J.A."/>
            <person name="Paasch A."/>
            <person name="Narechania A."/>
            <person name="Kim E."/>
        </authorList>
    </citation>
    <scope>NUCLEOTIDE SEQUENCE [LARGE SCALE GENOMIC DNA]</scope>
    <source>
        <strain evidence="1 2">PLY_AMNH</strain>
    </source>
</reference>
<comment type="caution">
    <text evidence="1">The sequence shown here is derived from an EMBL/GenBank/DDBJ whole genome shotgun (WGS) entry which is preliminary data.</text>
</comment>
<name>A0AAE0BLB7_9CHLO</name>
<evidence type="ECO:0000313" key="1">
    <source>
        <dbReference type="EMBL" id="KAK3238095.1"/>
    </source>
</evidence>
<protein>
    <submittedName>
        <fullName evidence="1">Uncharacterized protein</fullName>
    </submittedName>
</protein>
<proteinExistence type="predicted"/>
<dbReference type="AlphaFoldDB" id="A0AAE0BLB7"/>
<organism evidence="1 2">
    <name type="scientific">Cymbomonas tetramitiformis</name>
    <dbReference type="NCBI Taxonomy" id="36881"/>
    <lineage>
        <taxon>Eukaryota</taxon>
        <taxon>Viridiplantae</taxon>
        <taxon>Chlorophyta</taxon>
        <taxon>Pyramimonadophyceae</taxon>
        <taxon>Pyramimonadales</taxon>
        <taxon>Pyramimonadaceae</taxon>
        <taxon>Cymbomonas</taxon>
    </lineage>
</organism>
<dbReference type="EMBL" id="LGRX02034332">
    <property type="protein sequence ID" value="KAK3238095.1"/>
    <property type="molecule type" value="Genomic_DNA"/>
</dbReference>
<keyword evidence="2" id="KW-1185">Reference proteome</keyword>
<feature type="non-terminal residue" evidence="1">
    <location>
        <position position="228"/>
    </location>
</feature>
<gene>
    <name evidence="1" type="ORF">CYMTET_51866</name>
</gene>
<accession>A0AAE0BLB7</accession>
<dbReference type="Proteomes" id="UP001190700">
    <property type="component" value="Unassembled WGS sequence"/>
</dbReference>
<sequence length="228" mass="25181">MDGGPMVDLIKRCVPPAVRQKHQTEYSALVYPARVDPRPILAMEQRLVRENRAADWTPTVATRKAQLWESLDPVFYTAVKVKYHRLQDLHAVGIAELSDLVASIYVSWEQYAGGTPGTAAAVGVLGDDKTDLRDGILEKLLSRLDNIEAFIKTQRMAAWGVHQRSFLRGSAMGLDGFRVIGVSHDPRVGFDSGAKKALPKCPRYPTAGDGHRYHAWADCPLGGKRHPA</sequence>